<keyword evidence="9" id="KW-1185">Reference proteome</keyword>
<proteinExistence type="inferred from homology"/>
<keyword evidence="1 6" id="KW-0963">Cytoplasm</keyword>
<evidence type="ECO:0000259" key="7">
    <source>
        <dbReference type="SMART" id="SM00278"/>
    </source>
</evidence>
<dbReference type="GO" id="GO:0000400">
    <property type="term" value="F:four-way junction DNA binding"/>
    <property type="evidence" value="ECO:0007669"/>
    <property type="project" value="UniProtKB-UniRule"/>
</dbReference>
<organism evidence="8 9">
    <name type="scientific">Peptostreptococcus stomatis DSM 17678</name>
    <dbReference type="NCBI Taxonomy" id="596315"/>
    <lineage>
        <taxon>Bacteria</taxon>
        <taxon>Bacillati</taxon>
        <taxon>Bacillota</taxon>
        <taxon>Clostridia</taxon>
        <taxon>Peptostreptococcales</taxon>
        <taxon>Peptostreptococcaceae</taxon>
        <taxon>Peptostreptococcus</taxon>
    </lineage>
</organism>
<dbReference type="RefSeq" id="WP_007790019.1">
    <property type="nucleotide sequence ID" value="NZ_ADGQ01000060.1"/>
</dbReference>
<dbReference type="Pfam" id="PF07499">
    <property type="entry name" value="RuvA_C"/>
    <property type="match status" value="1"/>
</dbReference>
<dbReference type="STRING" id="596315.HMPREF0634_0643"/>
<keyword evidence="3 6" id="KW-0238">DNA-binding</keyword>
<keyword evidence="8" id="KW-0347">Helicase</keyword>
<dbReference type="Gene3D" id="2.40.50.140">
    <property type="entry name" value="Nucleic acid-binding proteins"/>
    <property type="match status" value="1"/>
</dbReference>
<dbReference type="AlphaFoldDB" id="E0E401"/>
<gene>
    <name evidence="6 8" type="primary">ruvA</name>
    <name evidence="8" type="ORF">HMPREF0634_0643</name>
</gene>
<keyword evidence="4 6" id="KW-0233">DNA recombination</keyword>
<dbReference type="SUPFAM" id="SSF46929">
    <property type="entry name" value="DNA helicase RuvA subunit, C-terminal domain"/>
    <property type="match status" value="1"/>
</dbReference>
<feature type="region of interest" description="Domain III" evidence="6">
    <location>
        <begin position="152"/>
        <end position="203"/>
    </location>
</feature>
<dbReference type="HAMAP" id="MF_00031">
    <property type="entry name" value="DNA_HJ_migration_RuvA"/>
    <property type="match status" value="1"/>
</dbReference>
<dbReference type="InterPro" id="IPR013849">
    <property type="entry name" value="DNA_helicase_Holl-junc_RuvA_I"/>
</dbReference>
<comment type="subunit">
    <text evidence="6">Homotetramer. Forms an RuvA(8)-RuvB(12)-Holliday junction (HJ) complex. HJ DNA is sandwiched between 2 RuvA tetramers; dsDNA enters through RuvA and exits via RuvB. An RuvB hexamer assembles on each DNA strand where it exits the tetramer. Each RuvB hexamer is contacted by two RuvA subunits (via domain III) on 2 adjacent RuvB subunits; this complex drives branch migration. In the full resolvosome a probable DNA-RuvA(4)-RuvB(12)-RuvC(2) complex forms which resolves the HJ.</text>
</comment>
<dbReference type="GO" id="GO:0009378">
    <property type="term" value="F:four-way junction helicase activity"/>
    <property type="evidence" value="ECO:0007669"/>
    <property type="project" value="InterPro"/>
</dbReference>
<comment type="caution">
    <text evidence="8">The sequence shown here is derived from an EMBL/GenBank/DDBJ whole genome shotgun (WGS) entry which is preliminary data.</text>
</comment>
<dbReference type="Proteomes" id="UP000003244">
    <property type="component" value="Unassembled WGS sequence"/>
</dbReference>
<comment type="caution">
    <text evidence="6">Lacks conserved residue(s) required for the propagation of feature annotation.</text>
</comment>
<accession>E0E401</accession>
<evidence type="ECO:0000256" key="3">
    <source>
        <dbReference type="ARBA" id="ARBA00023125"/>
    </source>
</evidence>
<keyword evidence="5 6" id="KW-0234">DNA repair</keyword>
<dbReference type="GO" id="GO:0005737">
    <property type="term" value="C:cytoplasm"/>
    <property type="evidence" value="ECO:0007669"/>
    <property type="project" value="UniProtKB-SubCell"/>
</dbReference>
<dbReference type="GeneID" id="84801001"/>
<evidence type="ECO:0000256" key="1">
    <source>
        <dbReference type="ARBA" id="ARBA00022490"/>
    </source>
</evidence>
<dbReference type="InterPro" id="IPR000085">
    <property type="entry name" value="RuvA"/>
</dbReference>
<dbReference type="OrthoDB" id="5293449at2"/>
<dbReference type="SMART" id="SM00278">
    <property type="entry name" value="HhH1"/>
    <property type="match status" value="2"/>
</dbReference>
<sequence length="203" mass="22254">MIGYIKGTVEYIGIDYVLIENNEIGYKLNASSNTLSQLNEGDRVKVYTKMIVREDDISLCGFYSKEELEMFNLLTSVSKIGTKLGLAILSFATPSQLHLYISTSDTKTLSKAPGVGKKTAERMVLELKDRLGKLSISGEDFVGKPTVSMPTTSDGEAIDALIALGYTGQESKVAVDFVKQPGMGVEDIVKKALEYILKTNFKF</sequence>
<dbReference type="GO" id="GO:0016787">
    <property type="term" value="F:hydrolase activity"/>
    <property type="evidence" value="ECO:0007669"/>
    <property type="project" value="UniProtKB-KW"/>
</dbReference>
<comment type="similarity">
    <text evidence="6">Belongs to the RuvA family.</text>
</comment>
<keyword evidence="8" id="KW-0547">Nucleotide-binding</keyword>
<dbReference type="GO" id="GO:0048476">
    <property type="term" value="C:Holliday junction resolvase complex"/>
    <property type="evidence" value="ECO:0007669"/>
    <property type="project" value="UniProtKB-UniRule"/>
</dbReference>
<dbReference type="InterPro" id="IPR036267">
    <property type="entry name" value="RuvA_C_sf"/>
</dbReference>
<comment type="function">
    <text evidence="6">The RuvA-RuvB-RuvC complex processes Holliday junction (HJ) DNA during genetic recombination and DNA repair, while the RuvA-RuvB complex plays an important role in the rescue of blocked DNA replication forks via replication fork reversal (RFR). RuvA specifically binds to HJ cruciform DNA, conferring on it an open structure. The RuvB hexamer acts as an ATP-dependent pump, pulling dsDNA into and through the RuvAB complex. HJ branch migration allows RuvC to scan DNA until it finds its consensus sequence, where it cleaves and resolves the cruciform DNA.</text>
</comment>
<dbReference type="eggNOG" id="COG0632">
    <property type="taxonomic scope" value="Bacteria"/>
</dbReference>
<dbReference type="InterPro" id="IPR003583">
    <property type="entry name" value="Hlx-hairpin-Hlx_DNA-bd_motif"/>
</dbReference>
<dbReference type="GO" id="GO:0006310">
    <property type="term" value="P:DNA recombination"/>
    <property type="evidence" value="ECO:0007669"/>
    <property type="project" value="UniProtKB-UniRule"/>
</dbReference>
<keyword evidence="8" id="KW-0067">ATP-binding</keyword>
<dbReference type="InterPro" id="IPR012340">
    <property type="entry name" value="NA-bd_OB-fold"/>
</dbReference>
<dbReference type="Gene3D" id="1.10.8.10">
    <property type="entry name" value="DNA helicase RuvA subunit, C-terminal domain"/>
    <property type="match status" value="1"/>
</dbReference>
<dbReference type="GO" id="GO:0005524">
    <property type="term" value="F:ATP binding"/>
    <property type="evidence" value="ECO:0007669"/>
    <property type="project" value="InterPro"/>
</dbReference>
<dbReference type="InterPro" id="IPR010994">
    <property type="entry name" value="RuvA_2-like"/>
</dbReference>
<evidence type="ECO:0000256" key="4">
    <source>
        <dbReference type="ARBA" id="ARBA00023172"/>
    </source>
</evidence>
<evidence type="ECO:0000256" key="2">
    <source>
        <dbReference type="ARBA" id="ARBA00022763"/>
    </source>
</evidence>
<protein>
    <recommendedName>
        <fullName evidence="6">Holliday junction branch migration complex subunit RuvA</fullName>
    </recommendedName>
</protein>
<feature type="domain" description="Helix-hairpin-helix DNA-binding motif class 1" evidence="7">
    <location>
        <begin position="72"/>
        <end position="91"/>
    </location>
</feature>
<feature type="domain" description="Helix-hairpin-helix DNA-binding motif class 1" evidence="7">
    <location>
        <begin position="107"/>
        <end position="126"/>
    </location>
</feature>
<evidence type="ECO:0000313" key="8">
    <source>
        <dbReference type="EMBL" id="EFM64403.1"/>
    </source>
</evidence>
<dbReference type="Gene3D" id="1.10.150.20">
    <property type="entry name" value="5' to 3' exonuclease, C-terminal subdomain"/>
    <property type="match status" value="1"/>
</dbReference>
<dbReference type="NCBIfam" id="TIGR00084">
    <property type="entry name" value="ruvA"/>
    <property type="match status" value="1"/>
</dbReference>
<comment type="subcellular location">
    <subcellularLocation>
        <location evidence="6">Cytoplasm</location>
    </subcellularLocation>
</comment>
<dbReference type="Pfam" id="PF14520">
    <property type="entry name" value="HHH_5"/>
    <property type="match status" value="1"/>
</dbReference>
<comment type="domain">
    <text evidence="6">Has three domains with a flexible linker between the domains II and III and assumes an 'L' shape. Domain III is highly mobile and contacts RuvB.</text>
</comment>
<keyword evidence="8" id="KW-0378">Hydrolase</keyword>
<dbReference type="GO" id="GO:0006281">
    <property type="term" value="P:DNA repair"/>
    <property type="evidence" value="ECO:0007669"/>
    <property type="project" value="UniProtKB-UniRule"/>
</dbReference>
<dbReference type="Pfam" id="PF01330">
    <property type="entry name" value="RuvA_N"/>
    <property type="match status" value="1"/>
</dbReference>
<dbReference type="EMBL" id="ADGQ01000060">
    <property type="protein sequence ID" value="EFM64403.1"/>
    <property type="molecule type" value="Genomic_DNA"/>
</dbReference>
<name>E0E401_9FIRM</name>
<dbReference type="GO" id="GO:0009379">
    <property type="term" value="C:Holliday junction helicase complex"/>
    <property type="evidence" value="ECO:0007669"/>
    <property type="project" value="InterPro"/>
</dbReference>
<keyword evidence="2 6" id="KW-0227">DNA damage</keyword>
<dbReference type="SUPFAM" id="SSF50249">
    <property type="entry name" value="Nucleic acid-binding proteins"/>
    <property type="match status" value="1"/>
</dbReference>
<evidence type="ECO:0000256" key="5">
    <source>
        <dbReference type="ARBA" id="ARBA00023204"/>
    </source>
</evidence>
<evidence type="ECO:0000313" key="9">
    <source>
        <dbReference type="Proteomes" id="UP000003244"/>
    </source>
</evidence>
<dbReference type="InterPro" id="IPR011114">
    <property type="entry name" value="RuvA_C"/>
</dbReference>
<dbReference type="CDD" id="cd14332">
    <property type="entry name" value="UBA_RuvA_C"/>
    <property type="match status" value="1"/>
</dbReference>
<dbReference type="SUPFAM" id="SSF47781">
    <property type="entry name" value="RuvA domain 2-like"/>
    <property type="match status" value="1"/>
</dbReference>
<evidence type="ECO:0000256" key="6">
    <source>
        <dbReference type="HAMAP-Rule" id="MF_00031"/>
    </source>
</evidence>
<reference evidence="8 9" key="1">
    <citation type="submission" date="2010-08" db="EMBL/GenBank/DDBJ databases">
        <authorList>
            <person name="Harkins D.M."/>
            <person name="Madupu R."/>
            <person name="Durkin A.S."/>
            <person name="Torralba M."/>
            <person name="Methe B."/>
            <person name="Sutton G.G."/>
            <person name="Nelson K.E."/>
        </authorList>
    </citation>
    <scope>NUCLEOTIDE SEQUENCE [LARGE SCALE GENOMIC DNA]</scope>
    <source>
        <strain evidence="8 9">DSM 17678</strain>
    </source>
</reference>